<protein>
    <submittedName>
        <fullName evidence="3">3-methyl-2-oxobutanoate dehydrogenase subunit beta</fullName>
    </submittedName>
</protein>
<evidence type="ECO:0000259" key="2">
    <source>
        <dbReference type="Pfam" id="PF02775"/>
    </source>
</evidence>
<proteinExistence type="predicted"/>
<evidence type="ECO:0000313" key="4">
    <source>
        <dbReference type="Proteomes" id="UP000772181"/>
    </source>
</evidence>
<feature type="domain" description="Thiamine pyrophosphate enzyme TPP-binding" evidence="2">
    <location>
        <begin position="62"/>
        <end position="203"/>
    </location>
</feature>
<dbReference type="PANTHER" id="PTHR42897">
    <property type="entry name" value="PYRUVATE SYNTHASE SUBUNIT PORB"/>
    <property type="match status" value="1"/>
</dbReference>
<sequence>MKREIPGTEFISPGHLACQGCGAVLAMRYVLKALGEKTVVVIPACCWSIIPGPFPFTALKIAAIHVAFETAASSAAGIRAGLDIQGKEDVNVLAFAGDGGTFDIGLQSLSGAVERNENIIYVCYDNEAYMNTGIQRSSATPESAWTTTTPLTNPKEGAKKDIVKILAGHSIPYAATATIAYPEDLIRKVTKAAKIKGSRFIHILSPCPPGWKSDPMETIRIARLAVQSKIFPLYEVEHGEKYIINTEPTGLSVHEYLKTQGRFAHLSPKQIEQIQARVDYHWERLLYQAMMDSFKEWRK</sequence>
<dbReference type="GO" id="GO:0030976">
    <property type="term" value="F:thiamine pyrophosphate binding"/>
    <property type="evidence" value="ECO:0007669"/>
    <property type="project" value="InterPro"/>
</dbReference>
<comment type="caution">
    <text evidence="3">The sequence shown here is derived from an EMBL/GenBank/DDBJ whole genome shotgun (WGS) entry which is preliminary data.</text>
</comment>
<dbReference type="PANTHER" id="PTHR42897:SF1">
    <property type="entry name" value="2-OXOACID OXIDOREDUCTASE (FERREDOXIN)"/>
    <property type="match status" value="1"/>
</dbReference>
<dbReference type="AlphaFoldDB" id="A0A933GMX3"/>
<dbReference type="InterPro" id="IPR051479">
    <property type="entry name" value="PorB-like"/>
</dbReference>
<dbReference type="InterPro" id="IPR011766">
    <property type="entry name" value="TPP_enzyme_TPP-bd"/>
</dbReference>
<dbReference type="Proteomes" id="UP000772181">
    <property type="component" value="Unassembled WGS sequence"/>
</dbReference>
<dbReference type="InterPro" id="IPR029061">
    <property type="entry name" value="THDP-binding"/>
</dbReference>
<keyword evidence="1" id="KW-0560">Oxidoreductase</keyword>
<name>A0A933GMX3_UNCTE</name>
<dbReference type="NCBIfam" id="NF008818">
    <property type="entry name" value="PRK11864.1"/>
    <property type="match status" value="1"/>
</dbReference>
<accession>A0A933GMX3</accession>
<dbReference type="GO" id="GO:0016491">
    <property type="term" value="F:oxidoreductase activity"/>
    <property type="evidence" value="ECO:0007669"/>
    <property type="project" value="UniProtKB-KW"/>
</dbReference>
<evidence type="ECO:0000313" key="3">
    <source>
        <dbReference type="EMBL" id="MBI4595674.1"/>
    </source>
</evidence>
<dbReference type="SUPFAM" id="SSF52518">
    <property type="entry name" value="Thiamin diphosphate-binding fold (THDP-binding)"/>
    <property type="match status" value="1"/>
</dbReference>
<organism evidence="3 4">
    <name type="scientific">Tectimicrobiota bacterium</name>
    <dbReference type="NCBI Taxonomy" id="2528274"/>
    <lineage>
        <taxon>Bacteria</taxon>
        <taxon>Pseudomonadati</taxon>
        <taxon>Nitrospinota/Tectimicrobiota group</taxon>
        <taxon>Candidatus Tectimicrobiota</taxon>
    </lineage>
</organism>
<dbReference type="Gene3D" id="3.40.50.970">
    <property type="match status" value="2"/>
</dbReference>
<dbReference type="GO" id="GO:0044281">
    <property type="term" value="P:small molecule metabolic process"/>
    <property type="evidence" value="ECO:0007669"/>
    <property type="project" value="UniProtKB-ARBA"/>
</dbReference>
<dbReference type="Pfam" id="PF02775">
    <property type="entry name" value="TPP_enzyme_C"/>
    <property type="match status" value="1"/>
</dbReference>
<dbReference type="EMBL" id="JACQWF010000218">
    <property type="protein sequence ID" value="MBI4595674.1"/>
    <property type="molecule type" value="Genomic_DNA"/>
</dbReference>
<reference evidence="3" key="1">
    <citation type="submission" date="2020-07" db="EMBL/GenBank/DDBJ databases">
        <title>Huge and variable diversity of episymbiotic CPR bacteria and DPANN archaea in groundwater ecosystems.</title>
        <authorList>
            <person name="He C.Y."/>
            <person name="Keren R."/>
            <person name="Whittaker M."/>
            <person name="Farag I.F."/>
            <person name="Doudna J."/>
            <person name="Cate J.H.D."/>
            <person name="Banfield J.F."/>
        </authorList>
    </citation>
    <scope>NUCLEOTIDE SEQUENCE</scope>
    <source>
        <strain evidence="3">NC_groundwater_1482_Ag_S-0.65um_47_24</strain>
    </source>
</reference>
<gene>
    <name evidence="3" type="ORF">HY730_04755</name>
</gene>
<dbReference type="CDD" id="cd03376">
    <property type="entry name" value="TPP_PFOR_porB_like"/>
    <property type="match status" value="1"/>
</dbReference>
<evidence type="ECO:0000256" key="1">
    <source>
        <dbReference type="ARBA" id="ARBA00023002"/>
    </source>
</evidence>